<reference evidence="1 2" key="1">
    <citation type="submission" date="2019-01" db="EMBL/GenBank/DDBJ databases">
        <title>Lactibacter flavus gen. nov., sp. nov., a novel bacterium of the family Propionibacteriaceae isolated from raw milk and dairy products.</title>
        <authorList>
            <person name="Huptas C."/>
            <person name="Wenning M."/>
            <person name="Breitenwieser F."/>
            <person name="Doll E."/>
            <person name="Von Neubeck M."/>
            <person name="Busse H.-J."/>
            <person name="Scherer S."/>
        </authorList>
    </citation>
    <scope>NUCLEOTIDE SEQUENCE [LARGE SCALE GENOMIC DNA]</scope>
    <source>
        <strain evidence="1 2">DSM 22130</strain>
    </source>
</reference>
<keyword evidence="2" id="KW-1185">Reference proteome</keyword>
<gene>
    <name evidence="1" type="ORF">ET996_13935</name>
</gene>
<dbReference type="AlphaFoldDB" id="A0A4Q9KJ22"/>
<dbReference type="OrthoDB" id="5180418at2"/>
<dbReference type="EMBL" id="SDMR01000028">
    <property type="protein sequence ID" value="TBT91451.1"/>
    <property type="molecule type" value="Genomic_DNA"/>
</dbReference>
<comment type="caution">
    <text evidence="1">The sequence shown here is derived from an EMBL/GenBank/DDBJ whole genome shotgun (WGS) entry which is preliminary data.</text>
</comment>
<evidence type="ECO:0000313" key="2">
    <source>
        <dbReference type="Proteomes" id="UP000291933"/>
    </source>
</evidence>
<sequence>MEGLQDACTVWQSGMEGGSSPIRAAARNLTGVRHYFASDFITAFEDEARNNPVTTGRARVLLEALAASPRRTASEWGSALGVDSDWVGRGIKRGAQDDQILAALQTGSLTMPLWGASFDREVAAKYGERFTFVLRGAFPAIPAWVHSGVVAEELELICGGRYEILEPLDLAKERVEVHLRFVGGTPLR</sequence>
<name>A0A4Q9KJ22_PROTD</name>
<accession>A0A4Q9KJ22</accession>
<evidence type="ECO:0000313" key="1">
    <source>
        <dbReference type="EMBL" id="TBT91451.1"/>
    </source>
</evidence>
<evidence type="ECO:0008006" key="3">
    <source>
        <dbReference type="Google" id="ProtNLM"/>
    </source>
</evidence>
<proteinExistence type="predicted"/>
<protein>
    <recommendedName>
        <fullName evidence="3">ADP ribosyltransferase domain-containing protein</fullName>
    </recommendedName>
</protein>
<dbReference type="Proteomes" id="UP000291933">
    <property type="component" value="Unassembled WGS sequence"/>
</dbReference>
<dbReference type="RefSeq" id="WP_131173169.1">
    <property type="nucleotide sequence ID" value="NZ_FXTL01000030.1"/>
</dbReference>
<organism evidence="1 2">
    <name type="scientific">Propioniciclava tarda</name>
    <dbReference type="NCBI Taxonomy" id="433330"/>
    <lineage>
        <taxon>Bacteria</taxon>
        <taxon>Bacillati</taxon>
        <taxon>Actinomycetota</taxon>
        <taxon>Actinomycetes</taxon>
        <taxon>Propionibacteriales</taxon>
        <taxon>Propionibacteriaceae</taxon>
        <taxon>Propioniciclava</taxon>
    </lineage>
</organism>